<gene>
    <name evidence="2" type="ORF">APUTEX25_000267</name>
</gene>
<organism evidence="2 3">
    <name type="scientific">Auxenochlorella protothecoides</name>
    <name type="common">Green microalga</name>
    <name type="synonym">Chlorella protothecoides</name>
    <dbReference type="NCBI Taxonomy" id="3075"/>
    <lineage>
        <taxon>Eukaryota</taxon>
        <taxon>Viridiplantae</taxon>
        <taxon>Chlorophyta</taxon>
        <taxon>core chlorophytes</taxon>
        <taxon>Trebouxiophyceae</taxon>
        <taxon>Chlorellales</taxon>
        <taxon>Chlorellaceae</taxon>
        <taxon>Auxenochlorella</taxon>
    </lineage>
</organism>
<feature type="coiled-coil region" evidence="1">
    <location>
        <begin position="112"/>
        <end position="161"/>
    </location>
</feature>
<evidence type="ECO:0000313" key="2">
    <source>
        <dbReference type="EMBL" id="RMZ55684.1"/>
    </source>
</evidence>
<evidence type="ECO:0000313" key="3">
    <source>
        <dbReference type="Proteomes" id="UP000279271"/>
    </source>
</evidence>
<name>A0A3M7L0S6_AUXPR</name>
<accession>A0A3M7L0S6</accession>
<reference evidence="3" key="1">
    <citation type="journal article" date="2018" name="Algal Res.">
        <title>Characterization of plant carbon substrate utilization by Auxenochlorella protothecoides.</title>
        <authorList>
            <person name="Vogler B.W."/>
            <person name="Starkenburg S.R."/>
            <person name="Sudasinghe N."/>
            <person name="Schambach J.Y."/>
            <person name="Rollin J.A."/>
            <person name="Pattathil S."/>
            <person name="Barry A.N."/>
        </authorList>
    </citation>
    <scope>NUCLEOTIDE SEQUENCE [LARGE SCALE GENOMIC DNA]</scope>
    <source>
        <strain evidence="3">UTEX 25</strain>
    </source>
</reference>
<sequence>MSGRMSRGHGHGVALARLERQRAHDDRVADLKGEVALHSRLKGRAHWEMAEHGIRMQWLLSMRQSSLDPTQSSHLPGLIVDAGSKKAASLASVLRERADQVEARLAARLAERQALAAAQQEAREQAKRLAAEEAACKVAAVEAKQALARELQDQVKEGELRRWAARLDSPA</sequence>
<dbReference type="EMBL" id="QOKY01000160">
    <property type="protein sequence ID" value="RMZ55684.1"/>
    <property type="molecule type" value="Genomic_DNA"/>
</dbReference>
<proteinExistence type="predicted"/>
<dbReference type="AlphaFoldDB" id="A0A3M7L0S6"/>
<dbReference type="Proteomes" id="UP000279271">
    <property type="component" value="Unassembled WGS sequence"/>
</dbReference>
<keyword evidence="1" id="KW-0175">Coiled coil</keyword>
<evidence type="ECO:0000256" key="1">
    <source>
        <dbReference type="SAM" id="Coils"/>
    </source>
</evidence>
<comment type="caution">
    <text evidence="2">The sequence shown here is derived from an EMBL/GenBank/DDBJ whole genome shotgun (WGS) entry which is preliminary data.</text>
</comment>
<protein>
    <submittedName>
        <fullName evidence="2">Uncharacterized protein</fullName>
    </submittedName>
</protein>